<feature type="transmembrane region" description="Helical" evidence="1">
    <location>
        <begin position="58"/>
        <end position="78"/>
    </location>
</feature>
<dbReference type="Proteomes" id="UP001549691">
    <property type="component" value="Unassembled WGS sequence"/>
</dbReference>
<evidence type="ECO:0000313" key="2">
    <source>
        <dbReference type="EMBL" id="MET7016055.1"/>
    </source>
</evidence>
<name>A0ABV2TQ46_9RHOO</name>
<dbReference type="InterPro" id="IPR038665">
    <property type="entry name" value="Voltage-dep_anion_channel_sf"/>
</dbReference>
<protein>
    <submittedName>
        <fullName evidence="2">Uncharacterized protein</fullName>
    </submittedName>
</protein>
<proteinExistence type="predicted"/>
<organism evidence="2 3">
    <name type="scientific">Uliginosibacterium flavum</name>
    <dbReference type="NCBI Taxonomy" id="1396831"/>
    <lineage>
        <taxon>Bacteria</taxon>
        <taxon>Pseudomonadati</taxon>
        <taxon>Pseudomonadota</taxon>
        <taxon>Betaproteobacteria</taxon>
        <taxon>Rhodocyclales</taxon>
        <taxon>Zoogloeaceae</taxon>
        <taxon>Uliginosibacterium</taxon>
    </lineage>
</organism>
<reference evidence="2 3" key="1">
    <citation type="submission" date="2024-07" db="EMBL/GenBank/DDBJ databases">
        <title>Uliginosibacterium flavum JJ3220;KACC:17644.</title>
        <authorList>
            <person name="Kim M.K."/>
        </authorList>
    </citation>
    <scope>NUCLEOTIDE SEQUENCE [LARGE SCALE GENOMIC DNA]</scope>
    <source>
        <strain evidence="2 3">KACC:17644</strain>
    </source>
</reference>
<keyword evidence="3" id="KW-1185">Reference proteome</keyword>
<evidence type="ECO:0000256" key="1">
    <source>
        <dbReference type="SAM" id="Phobius"/>
    </source>
</evidence>
<keyword evidence="1" id="KW-0472">Membrane</keyword>
<accession>A0ABV2TQ46</accession>
<sequence length="95" mass="10175">MAMRKREEDVVFPNAAGIRLGAWLGEQTFAPSYCAYTFGIAAATVSGLKLALAGVPVAQVLAIPVFVGANLFIGYLTLRTVHLFFTRKLLSLQSG</sequence>
<evidence type="ECO:0000313" key="3">
    <source>
        <dbReference type="Proteomes" id="UP001549691"/>
    </source>
</evidence>
<comment type="caution">
    <text evidence="2">The sequence shown here is derived from an EMBL/GenBank/DDBJ whole genome shotgun (WGS) entry which is preliminary data.</text>
</comment>
<dbReference type="Gene3D" id="1.50.10.150">
    <property type="entry name" value="Voltage-dependent anion channel"/>
    <property type="match status" value="1"/>
</dbReference>
<dbReference type="RefSeq" id="WP_354602513.1">
    <property type="nucleotide sequence ID" value="NZ_JBEWZI010000027.1"/>
</dbReference>
<keyword evidence="1" id="KW-0812">Transmembrane</keyword>
<gene>
    <name evidence="2" type="ORF">ABXR19_17860</name>
</gene>
<dbReference type="EMBL" id="JBEWZI010000027">
    <property type="protein sequence ID" value="MET7016055.1"/>
    <property type="molecule type" value="Genomic_DNA"/>
</dbReference>
<keyword evidence="1" id="KW-1133">Transmembrane helix</keyword>